<reference evidence="7" key="1">
    <citation type="submission" date="2006-04" db="EMBL/GenBank/DDBJ databases">
        <authorList>
            <person name="Seshadri R."/>
            <person name="Federici B.A."/>
        </authorList>
    </citation>
    <scope>NUCLEOTIDE SEQUENCE [LARGE SCALE GENOMIC DNA]</scope>
</reference>
<evidence type="ECO:0000256" key="3">
    <source>
        <dbReference type="ARBA" id="ARBA00022729"/>
    </source>
</evidence>
<dbReference type="InterPro" id="IPR014139">
    <property type="entry name" value="Peptidase_S26C_TraF"/>
</dbReference>
<dbReference type="Proteomes" id="UP000054075">
    <property type="component" value="Unassembled WGS sequence"/>
</dbReference>
<evidence type="ECO:0000259" key="6">
    <source>
        <dbReference type="Pfam" id="PF10502"/>
    </source>
</evidence>
<evidence type="ECO:0000256" key="5">
    <source>
        <dbReference type="ARBA" id="ARBA00022971"/>
    </source>
</evidence>
<dbReference type="SUPFAM" id="SSF51306">
    <property type="entry name" value="LexA/Signal peptidase"/>
    <property type="match status" value="1"/>
</dbReference>
<evidence type="ECO:0000256" key="4">
    <source>
        <dbReference type="ARBA" id="ARBA00022764"/>
    </source>
</evidence>
<keyword evidence="3" id="KW-0732">Signal</keyword>
<organism evidence="7 8">
    <name type="scientific">Rickettsiella grylli</name>
    <dbReference type="NCBI Taxonomy" id="59196"/>
    <lineage>
        <taxon>Bacteria</taxon>
        <taxon>Pseudomonadati</taxon>
        <taxon>Pseudomonadota</taxon>
        <taxon>Gammaproteobacteria</taxon>
        <taxon>Legionellales</taxon>
        <taxon>Coxiellaceae</taxon>
        <taxon>Rickettsiella</taxon>
    </lineage>
</organism>
<comment type="subcellular location">
    <subcellularLocation>
        <location evidence="1">Periplasm</location>
    </subcellularLocation>
</comment>
<dbReference type="Pfam" id="PF10502">
    <property type="entry name" value="Peptidase_S26"/>
    <property type="match status" value="1"/>
</dbReference>
<comment type="caution">
    <text evidence="7">The sequence shown here is derived from an EMBL/GenBank/DDBJ whole genome shotgun (WGS) entry which is preliminary data.</text>
</comment>
<keyword evidence="5" id="KW-0184">Conjugation</keyword>
<accession>A8PLK3</accession>
<dbReference type="STRING" id="59196.RICGR_0453"/>
<dbReference type="NCBIfam" id="TIGR02771">
    <property type="entry name" value="TraF_Ti"/>
    <property type="match status" value="1"/>
</dbReference>
<proteinExistence type="inferred from homology"/>
<evidence type="ECO:0000313" key="8">
    <source>
        <dbReference type="Proteomes" id="UP000054075"/>
    </source>
</evidence>
<feature type="domain" description="Peptidase S26" evidence="6">
    <location>
        <begin position="6"/>
        <end position="164"/>
    </location>
</feature>
<dbReference type="AlphaFoldDB" id="A8PLK3"/>
<keyword evidence="8" id="KW-1185">Reference proteome</keyword>
<name>A8PLK3_9COXI</name>
<dbReference type="OrthoDB" id="5360818at2"/>
<dbReference type="InterPro" id="IPR019533">
    <property type="entry name" value="Peptidase_S26"/>
</dbReference>
<dbReference type="InterPro" id="IPR036286">
    <property type="entry name" value="LexA/Signal_pep-like_sf"/>
</dbReference>
<dbReference type="EMBL" id="AAQJ02000001">
    <property type="protein sequence ID" value="EDP47033.1"/>
    <property type="molecule type" value="Genomic_DNA"/>
</dbReference>
<dbReference type="GO" id="GO:0042597">
    <property type="term" value="C:periplasmic space"/>
    <property type="evidence" value="ECO:0007669"/>
    <property type="project" value="UniProtKB-SubCell"/>
</dbReference>
<gene>
    <name evidence="7" type="primary">traF</name>
    <name evidence="7" type="ORF">RICGR_0453</name>
</gene>
<evidence type="ECO:0000256" key="2">
    <source>
        <dbReference type="ARBA" id="ARBA00005849"/>
    </source>
</evidence>
<protein>
    <submittedName>
        <fullName evidence="7">Conjugative transfer signal peptidase TraF</fullName>
    </submittedName>
</protein>
<sequence>MSKFLPIIVSILLIAILLHVFHIQFNYTSSMPIGFYQRENTTKIKRGDLVSVCLSREIAALALQRGYLRAGNCPSGVIPVLKQVIAIPGDTVTLTNSNITVNELEYTAPFMLTDHNKNTMQKFISNGLYPYNHGYWIYGANDPIKSWDSRYYGAVNRKAIIGVYKPLFTFKNKDFVKPDPLSVAH</sequence>
<keyword evidence="4" id="KW-0574">Periplasm</keyword>
<dbReference type="Gene3D" id="2.10.109.10">
    <property type="entry name" value="Umud Fragment, subunit A"/>
    <property type="match status" value="1"/>
</dbReference>
<dbReference type="RefSeq" id="WP_006035995.1">
    <property type="nucleotide sequence ID" value="NZ_AAQJ02000001.1"/>
</dbReference>
<dbReference type="eggNOG" id="COG4959">
    <property type="taxonomic scope" value="Bacteria"/>
</dbReference>
<reference evidence="7" key="2">
    <citation type="submission" date="2007-10" db="EMBL/GenBank/DDBJ databases">
        <authorList>
            <person name="Myers G.S."/>
        </authorList>
    </citation>
    <scope>NUCLEOTIDE SEQUENCE [LARGE SCALE GENOMIC DNA]</scope>
</reference>
<dbReference type="GO" id="GO:0004252">
    <property type="term" value="F:serine-type endopeptidase activity"/>
    <property type="evidence" value="ECO:0007669"/>
    <property type="project" value="InterPro"/>
</dbReference>
<dbReference type="GO" id="GO:0006465">
    <property type="term" value="P:signal peptide processing"/>
    <property type="evidence" value="ECO:0007669"/>
    <property type="project" value="InterPro"/>
</dbReference>
<evidence type="ECO:0000256" key="1">
    <source>
        <dbReference type="ARBA" id="ARBA00004418"/>
    </source>
</evidence>
<evidence type="ECO:0000313" key="7">
    <source>
        <dbReference type="EMBL" id="EDP47033.1"/>
    </source>
</evidence>
<comment type="similarity">
    <text evidence="2">Belongs to the peptidase S26C family.</text>
</comment>